<evidence type="ECO:0000313" key="3">
    <source>
        <dbReference type="Proteomes" id="UP001223547"/>
    </source>
</evidence>
<dbReference type="Proteomes" id="UP001223547">
    <property type="component" value="Unassembled WGS sequence"/>
</dbReference>
<gene>
    <name evidence="2" type="ORF">QQF73_12700</name>
</gene>
<evidence type="ECO:0000256" key="1">
    <source>
        <dbReference type="SAM" id="Phobius"/>
    </source>
</evidence>
<feature type="transmembrane region" description="Helical" evidence="1">
    <location>
        <begin position="96"/>
        <end position="114"/>
    </location>
</feature>
<evidence type="ECO:0000313" key="2">
    <source>
        <dbReference type="EMBL" id="MDK9558484.1"/>
    </source>
</evidence>
<dbReference type="EMBL" id="JASSQD010000002">
    <property type="protein sequence ID" value="MDK9558484.1"/>
    <property type="molecule type" value="Genomic_DNA"/>
</dbReference>
<proteinExistence type="predicted"/>
<keyword evidence="1" id="KW-0812">Transmembrane</keyword>
<accession>A0ABT7HEQ9</accession>
<reference evidence="2 3" key="1">
    <citation type="submission" date="2023-05" db="EMBL/GenBank/DDBJ databases">
        <title>Marinobacter albus sp. nov., a marine bacterium isolated from sand in a coastal intertidal zone of huludao.</title>
        <authorList>
            <person name="Deng T."/>
        </authorList>
    </citation>
    <scope>NUCLEOTIDE SEQUENCE [LARGE SCALE GENOMIC DNA]</scope>
    <source>
        <strain evidence="2 3">M216</strain>
    </source>
</reference>
<comment type="caution">
    <text evidence="2">The sequence shown here is derived from an EMBL/GenBank/DDBJ whole genome shotgun (WGS) entry which is preliminary data.</text>
</comment>
<name>A0ABT7HEQ9_9GAMM</name>
<protein>
    <submittedName>
        <fullName evidence="2">Nodulation efficiency, NfeD-like protein</fullName>
    </submittedName>
</protein>
<organism evidence="2 3">
    <name type="scientific">Marinobacter albus</name>
    <dbReference type="NCBI Taxonomy" id="3030833"/>
    <lineage>
        <taxon>Bacteria</taxon>
        <taxon>Pseudomonadati</taxon>
        <taxon>Pseudomonadota</taxon>
        <taxon>Gammaproteobacteria</taxon>
        <taxon>Pseudomonadales</taxon>
        <taxon>Marinobacteraceae</taxon>
        <taxon>Marinobacter</taxon>
    </lineage>
</organism>
<feature type="transmembrane region" description="Helical" evidence="1">
    <location>
        <begin position="44"/>
        <end position="63"/>
    </location>
</feature>
<sequence>MAAVDISLRHYGHPETRPPDLGTIDLRWRATAAPITTMEQWKSYMEWSLTHFWLILALVLSLAELTSGVLLLLALGVAAALTSLLAFFGASFEWQLVGMGVFSGLLVPIAIRWIRPRFSPRGVAYGTTGTGVEHGQRYRILKRDFDGACGIKVNGDFYRLRVESTGTSELPEGTEVIFKQFDGTTAVVETITHTEQ</sequence>
<keyword evidence="1" id="KW-0472">Membrane</keyword>
<keyword evidence="3" id="KW-1185">Reference proteome</keyword>
<keyword evidence="1" id="KW-1133">Transmembrane helix</keyword>
<dbReference type="RefSeq" id="WP_228743369.1">
    <property type="nucleotide sequence ID" value="NZ_JASSQD010000002.1"/>
</dbReference>